<organism evidence="1 2">
    <name type="scientific">Hydnomerulius pinastri MD-312</name>
    <dbReference type="NCBI Taxonomy" id="994086"/>
    <lineage>
        <taxon>Eukaryota</taxon>
        <taxon>Fungi</taxon>
        <taxon>Dikarya</taxon>
        <taxon>Basidiomycota</taxon>
        <taxon>Agaricomycotina</taxon>
        <taxon>Agaricomycetes</taxon>
        <taxon>Agaricomycetidae</taxon>
        <taxon>Boletales</taxon>
        <taxon>Boletales incertae sedis</taxon>
        <taxon>Leucogyrophana</taxon>
    </lineage>
</organism>
<sequence>MVIKYESRKFIDLILSSASKWVNWDPPTSISVGDYGSINRETGEFMWEGNIYNDHFQELLDKSPEPIKIDLKDPALQPEVSVGDDKLIISSSGVYATDAKLGAEVSVQSQANVSLHVNFEFRDEGGAILVLHKPQYSSLPKDERFTSLFRAAHEALKGKSIITQVISCPAYLMVLSRQKGEKVSASLSATHTNPVATIGAEAGLKWSSEMVHGLHRSGSNTQAIFKPLYKLMQPRRTFWNFIFGQRGGDSENESIVWEDVRRPWDLLDDEGEEMERYDPTMEDDSCSDWEMGLVGGEEGKFVAKYVGADDVEQREWAVAHREARLKQFFQISHAMAG</sequence>
<dbReference type="EMBL" id="KN839869">
    <property type="protein sequence ID" value="KIJ60772.1"/>
    <property type="molecule type" value="Genomic_DNA"/>
</dbReference>
<name>A0A0C9WBF4_9AGAM</name>
<evidence type="ECO:0000313" key="1">
    <source>
        <dbReference type="EMBL" id="KIJ60772.1"/>
    </source>
</evidence>
<accession>A0A0C9WBF4</accession>
<protein>
    <submittedName>
        <fullName evidence="1">Unplaced genomic scaffold scaffold_35, whole genome shotgun sequence</fullName>
    </submittedName>
</protein>
<dbReference type="HOGENOM" id="CLU_066679_1_0_1"/>
<dbReference type="Proteomes" id="UP000053820">
    <property type="component" value="Unassembled WGS sequence"/>
</dbReference>
<reference evidence="1 2" key="1">
    <citation type="submission" date="2014-04" db="EMBL/GenBank/DDBJ databases">
        <title>Evolutionary Origins and Diversification of the Mycorrhizal Mutualists.</title>
        <authorList>
            <consortium name="DOE Joint Genome Institute"/>
            <consortium name="Mycorrhizal Genomics Consortium"/>
            <person name="Kohler A."/>
            <person name="Kuo A."/>
            <person name="Nagy L.G."/>
            <person name="Floudas D."/>
            <person name="Copeland A."/>
            <person name="Barry K.W."/>
            <person name="Cichocki N."/>
            <person name="Veneault-Fourrey C."/>
            <person name="LaButti K."/>
            <person name="Lindquist E.A."/>
            <person name="Lipzen A."/>
            <person name="Lundell T."/>
            <person name="Morin E."/>
            <person name="Murat C."/>
            <person name="Riley R."/>
            <person name="Ohm R."/>
            <person name="Sun H."/>
            <person name="Tunlid A."/>
            <person name="Henrissat B."/>
            <person name="Grigoriev I.V."/>
            <person name="Hibbett D.S."/>
            <person name="Martin F."/>
        </authorList>
    </citation>
    <scope>NUCLEOTIDE SEQUENCE [LARGE SCALE GENOMIC DNA]</scope>
    <source>
        <strain evidence="1 2">MD-312</strain>
    </source>
</reference>
<proteinExistence type="predicted"/>
<dbReference type="AlphaFoldDB" id="A0A0C9WBF4"/>
<dbReference type="OrthoDB" id="3269947at2759"/>
<gene>
    <name evidence="1" type="ORF">HYDPIDRAFT_43109</name>
</gene>
<keyword evidence="2" id="KW-1185">Reference proteome</keyword>
<evidence type="ECO:0000313" key="2">
    <source>
        <dbReference type="Proteomes" id="UP000053820"/>
    </source>
</evidence>